<gene>
    <name evidence="1" type="ORF">MNB_SV-6-979</name>
</gene>
<name>A0A1W1C6S8_9ZZZZ</name>
<protein>
    <submittedName>
        <fullName evidence="1">TolB protein, periplasmic protein involved in the tonb-independent uptake of group A colicins</fullName>
    </submittedName>
</protein>
<dbReference type="EMBL" id="FPHC01000064">
    <property type="protein sequence ID" value="SFV61467.1"/>
    <property type="molecule type" value="Genomic_DNA"/>
</dbReference>
<dbReference type="InterPro" id="IPR011042">
    <property type="entry name" value="6-blade_b-propeller_TolB-like"/>
</dbReference>
<dbReference type="SUPFAM" id="SSF69304">
    <property type="entry name" value="Tricorn protease N-terminal domain"/>
    <property type="match status" value="1"/>
</dbReference>
<sequence>MRYFLFFILTLHLFAVDATLRIEKDVEQRARVSLIDGSSPSSISDKFFNTMVSDFKISGHFLPDTTHHRGSIDSGMIPPSLKSKDIVVKYNLIQSSGLKIVIKIFKASDSSLIATKDYSISSVNKYPFLAHKAVSEINNILRFPSVDWLNRYVVFSRYTGAKRSVIILADYTMQYQKSVIRGGLNLFPKWADAKQSSFYYTSFNGAIPTLYRLNIYNGSKSRITSSQGMLVCSDVSPNGSKILLTMAPNGQPDIYEMSLSSRSTRRLTNFAGIDVGGKYLGSGAIAFVSNRLGYANVFKKSLGGGSVSQLVHRGRNNNSVDANGNKVVYSSRESSNSFSANAFSIYMTNSNGSGTRPLTTTGVNQFPRFSSNGDTILYVKHYNNRSSIGYINLSSKQTMLFPLGGKVQSIDW</sequence>
<dbReference type="PANTHER" id="PTHR36842:SF1">
    <property type="entry name" value="PROTEIN TOLB"/>
    <property type="match status" value="1"/>
</dbReference>
<dbReference type="AlphaFoldDB" id="A0A1W1C6S8"/>
<dbReference type="NCBIfam" id="NF003124">
    <property type="entry name" value="PRK04043.1"/>
    <property type="match status" value="1"/>
</dbReference>
<reference evidence="1" key="1">
    <citation type="submission" date="2016-10" db="EMBL/GenBank/DDBJ databases">
        <authorList>
            <person name="de Groot N.N."/>
        </authorList>
    </citation>
    <scope>NUCLEOTIDE SEQUENCE</scope>
</reference>
<evidence type="ECO:0000313" key="1">
    <source>
        <dbReference type="EMBL" id="SFV61467.1"/>
    </source>
</evidence>
<dbReference type="PANTHER" id="PTHR36842">
    <property type="entry name" value="PROTEIN TOLB HOMOLOG"/>
    <property type="match status" value="1"/>
</dbReference>
<accession>A0A1W1C6S8</accession>
<proteinExistence type="predicted"/>
<dbReference type="Gene3D" id="2.120.10.30">
    <property type="entry name" value="TolB, C-terminal domain"/>
    <property type="match status" value="1"/>
</dbReference>
<organism evidence="1">
    <name type="scientific">hydrothermal vent metagenome</name>
    <dbReference type="NCBI Taxonomy" id="652676"/>
    <lineage>
        <taxon>unclassified sequences</taxon>
        <taxon>metagenomes</taxon>
        <taxon>ecological metagenomes</taxon>
    </lineage>
</organism>